<dbReference type="PANTHER" id="PTHR34598:SF3">
    <property type="entry name" value="OXIDOREDUCTASE AN1597"/>
    <property type="match status" value="1"/>
</dbReference>
<dbReference type="OrthoDB" id="412788at2759"/>
<accession>A0A6A6EN60</accession>
<dbReference type="EMBL" id="ML994617">
    <property type="protein sequence ID" value="KAF2191376.1"/>
    <property type="molecule type" value="Genomic_DNA"/>
</dbReference>
<sequence length="292" mass="33893">MLVSISFISDLPLYKEEKPYTLHGQVAEGRKRSNCHFTVHDRIEVSDVREREDSFTLLQHGFQFTRHFFSVLISTSDFQAENLGTGIVKNYLDEVIALVKAETNASKVVLFDWRIRTSAPQAHAVEDDQVSDRSEFLAPASIAHSDYSYDGGLARFKRQLSSDEIKEYNLDDWHIRIINVWRPLVDKVYDAPLAFCDRRSVSQEDLLEEDKVHPTHWEEGLYLLHRDHHKWYWLSEQTRDEVAMFLTWDSAEIDSSVIPVCPPHASFRDESASRKGPPRESVEVRLLAFTKR</sequence>
<evidence type="ECO:0000256" key="2">
    <source>
        <dbReference type="ARBA" id="ARBA00023604"/>
    </source>
</evidence>
<keyword evidence="1" id="KW-0560">Oxidoreductase</keyword>
<dbReference type="NCBIfam" id="NF041278">
    <property type="entry name" value="CmcJ_NvfI_EfuI"/>
    <property type="match status" value="1"/>
</dbReference>
<keyword evidence="4" id="KW-1185">Reference proteome</keyword>
<dbReference type="AlphaFoldDB" id="A0A6A6EN60"/>
<evidence type="ECO:0000313" key="3">
    <source>
        <dbReference type="EMBL" id="KAF2191376.1"/>
    </source>
</evidence>
<evidence type="ECO:0000313" key="4">
    <source>
        <dbReference type="Proteomes" id="UP000800200"/>
    </source>
</evidence>
<dbReference type="InterPro" id="IPR044053">
    <property type="entry name" value="AsaB-like"/>
</dbReference>
<dbReference type="GO" id="GO:0016491">
    <property type="term" value="F:oxidoreductase activity"/>
    <property type="evidence" value="ECO:0007669"/>
    <property type="project" value="UniProtKB-KW"/>
</dbReference>
<reference evidence="3" key="1">
    <citation type="journal article" date="2020" name="Stud. Mycol.">
        <title>101 Dothideomycetes genomes: a test case for predicting lifestyles and emergence of pathogens.</title>
        <authorList>
            <person name="Haridas S."/>
            <person name="Albert R."/>
            <person name="Binder M."/>
            <person name="Bloem J."/>
            <person name="Labutti K."/>
            <person name="Salamov A."/>
            <person name="Andreopoulos B."/>
            <person name="Baker S."/>
            <person name="Barry K."/>
            <person name="Bills G."/>
            <person name="Bluhm B."/>
            <person name="Cannon C."/>
            <person name="Castanera R."/>
            <person name="Culley D."/>
            <person name="Daum C."/>
            <person name="Ezra D."/>
            <person name="Gonzalez J."/>
            <person name="Henrissat B."/>
            <person name="Kuo A."/>
            <person name="Liang C."/>
            <person name="Lipzen A."/>
            <person name="Lutzoni F."/>
            <person name="Magnuson J."/>
            <person name="Mondo S."/>
            <person name="Nolan M."/>
            <person name="Ohm R."/>
            <person name="Pangilinan J."/>
            <person name="Park H.-J."/>
            <person name="Ramirez L."/>
            <person name="Alfaro M."/>
            <person name="Sun H."/>
            <person name="Tritt A."/>
            <person name="Yoshinaga Y."/>
            <person name="Zwiers L.-H."/>
            <person name="Turgeon B."/>
            <person name="Goodwin S."/>
            <person name="Spatafora J."/>
            <person name="Crous P."/>
            <person name="Grigoriev I."/>
        </authorList>
    </citation>
    <scope>NUCLEOTIDE SEQUENCE</scope>
    <source>
        <strain evidence="3">CBS 207.26</strain>
    </source>
</reference>
<proteinExistence type="inferred from homology"/>
<protein>
    <recommendedName>
        <fullName evidence="5">Methyltransferase</fullName>
    </recommendedName>
</protein>
<evidence type="ECO:0000256" key="1">
    <source>
        <dbReference type="ARBA" id="ARBA00023002"/>
    </source>
</evidence>
<comment type="similarity">
    <text evidence="2">Belongs to the asaB hydroxylase/desaturase family.</text>
</comment>
<name>A0A6A6EN60_9PEZI</name>
<dbReference type="PANTHER" id="PTHR34598">
    <property type="entry name" value="BLL6449 PROTEIN"/>
    <property type="match status" value="1"/>
</dbReference>
<organism evidence="3 4">
    <name type="scientific">Zopfia rhizophila CBS 207.26</name>
    <dbReference type="NCBI Taxonomy" id="1314779"/>
    <lineage>
        <taxon>Eukaryota</taxon>
        <taxon>Fungi</taxon>
        <taxon>Dikarya</taxon>
        <taxon>Ascomycota</taxon>
        <taxon>Pezizomycotina</taxon>
        <taxon>Dothideomycetes</taxon>
        <taxon>Dothideomycetes incertae sedis</taxon>
        <taxon>Zopfiaceae</taxon>
        <taxon>Zopfia</taxon>
    </lineage>
</organism>
<dbReference type="Proteomes" id="UP000800200">
    <property type="component" value="Unassembled WGS sequence"/>
</dbReference>
<gene>
    <name evidence="3" type="ORF">K469DRAFT_370108</name>
</gene>
<evidence type="ECO:0008006" key="5">
    <source>
        <dbReference type="Google" id="ProtNLM"/>
    </source>
</evidence>